<organism evidence="2 3">
    <name type="scientific">Brassica cretica</name>
    <name type="common">Mustard</name>
    <dbReference type="NCBI Taxonomy" id="69181"/>
    <lineage>
        <taxon>Eukaryota</taxon>
        <taxon>Viridiplantae</taxon>
        <taxon>Streptophyta</taxon>
        <taxon>Embryophyta</taxon>
        <taxon>Tracheophyta</taxon>
        <taxon>Spermatophyta</taxon>
        <taxon>Magnoliopsida</taxon>
        <taxon>eudicotyledons</taxon>
        <taxon>Gunneridae</taxon>
        <taxon>Pentapetalae</taxon>
        <taxon>rosids</taxon>
        <taxon>malvids</taxon>
        <taxon>Brassicales</taxon>
        <taxon>Brassicaceae</taxon>
        <taxon>Brassiceae</taxon>
        <taxon>Brassica</taxon>
    </lineage>
</organism>
<name>A0A8S9LPC2_BRACR</name>
<dbReference type="Proteomes" id="UP000712281">
    <property type="component" value="Unassembled WGS sequence"/>
</dbReference>
<dbReference type="PANTHER" id="PTHR35111:SF5">
    <property type="entry name" value="F10A5.9"/>
    <property type="match status" value="1"/>
</dbReference>
<accession>A0A8S9LPC2</accession>
<comment type="caution">
    <text evidence="2">The sequence shown here is derived from an EMBL/GenBank/DDBJ whole genome shotgun (WGS) entry which is preliminary data.</text>
</comment>
<evidence type="ECO:0000313" key="3">
    <source>
        <dbReference type="Proteomes" id="UP000712281"/>
    </source>
</evidence>
<feature type="compositionally biased region" description="Basic and acidic residues" evidence="1">
    <location>
        <begin position="17"/>
        <end position="26"/>
    </location>
</feature>
<dbReference type="PANTHER" id="PTHR35111">
    <property type="entry name" value="F10A5.9-RELATED"/>
    <property type="match status" value="1"/>
</dbReference>
<sequence length="324" mass="35963">MRLIDLTLPSSSSRKKNGCEGERSEPPKISCSSSYYSSHVHYSEAIADCIEFFNKSSTMSFDAGHEAGHGHLPRNIPRDIPRNMSLGIFRSIDGSMSKNTSTDELPRKYPDEVLPRNHETMLLLRYIVVVSRGGINVLVRFKERFSLLYWLDNGGTVFPLVVGDICCIHLMKVTLLCRYLSPDGYKLQLRAGYCKLQLQYLRALAATTVGGEVSVALALVVVPVGARWHTVAPGATSPARSVTKVFHKFRKIFMRLIDLTLPSSSRRKKNGCEGERSEPPKISCSSSYYSSHVHYSEAIADCIEFFNKSSTTSCDAGQEAGHVS</sequence>
<dbReference type="EMBL" id="QGKW02000276">
    <property type="protein sequence ID" value="KAF2607741.1"/>
    <property type="molecule type" value="Genomic_DNA"/>
</dbReference>
<proteinExistence type="predicted"/>
<reference evidence="2" key="1">
    <citation type="submission" date="2019-12" db="EMBL/GenBank/DDBJ databases">
        <title>Genome sequencing and annotation of Brassica cretica.</title>
        <authorList>
            <person name="Studholme D.J."/>
            <person name="Sarris P.F."/>
        </authorList>
    </citation>
    <scope>NUCLEOTIDE SEQUENCE</scope>
    <source>
        <strain evidence="2">PFS-001/15</strain>
        <tissue evidence="2">Leaf</tissue>
    </source>
</reference>
<evidence type="ECO:0000256" key="1">
    <source>
        <dbReference type="SAM" id="MobiDB-lite"/>
    </source>
</evidence>
<evidence type="ECO:0000313" key="2">
    <source>
        <dbReference type="EMBL" id="KAF2607741.1"/>
    </source>
</evidence>
<dbReference type="AlphaFoldDB" id="A0A8S9LPC2"/>
<feature type="region of interest" description="Disordered" evidence="1">
    <location>
        <begin position="265"/>
        <end position="284"/>
    </location>
</feature>
<gene>
    <name evidence="2" type="ORF">F2Q68_00045494</name>
</gene>
<feature type="region of interest" description="Disordered" evidence="1">
    <location>
        <begin position="1"/>
        <end position="27"/>
    </location>
</feature>
<protein>
    <submittedName>
        <fullName evidence="2">Uncharacterized protein</fullName>
    </submittedName>
</protein>
<feature type="compositionally biased region" description="Basic and acidic residues" evidence="1">
    <location>
        <begin position="270"/>
        <end position="279"/>
    </location>
</feature>